<evidence type="ECO:0000256" key="2">
    <source>
        <dbReference type="SAM" id="MobiDB-lite"/>
    </source>
</evidence>
<keyword evidence="6" id="KW-1185">Reference proteome</keyword>
<dbReference type="RefSeq" id="WP_107574179.1">
    <property type="nucleotide sequence ID" value="NZ_PZPL01000001.1"/>
</dbReference>
<dbReference type="GO" id="GO:0005509">
    <property type="term" value="F:calcium ion binding"/>
    <property type="evidence" value="ECO:0007669"/>
    <property type="project" value="InterPro"/>
</dbReference>
<dbReference type="Pfam" id="PF01345">
    <property type="entry name" value="DUF11"/>
    <property type="match status" value="1"/>
</dbReference>
<dbReference type="SUPFAM" id="SSF49313">
    <property type="entry name" value="Cadherin-like"/>
    <property type="match status" value="4"/>
</dbReference>
<organism evidence="5 6">
    <name type="scientific">Rathayibacter caricis DSM 15933</name>
    <dbReference type="NCBI Taxonomy" id="1328867"/>
    <lineage>
        <taxon>Bacteria</taxon>
        <taxon>Bacillati</taxon>
        <taxon>Actinomycetota</taxon>
        <taxon>Actinomycetes</taxon>
        <taxon>Micrococcales</taxon>
        <taxon>Microbacteriaceae</taxon>
        <taxon>Rathayibacter</taxon>
    </lineage>
</organism>
<protein>
    <recommendedName>
        <fullName evidence="4">DUF11 domain-containing protein</fullName>
    </recommendedName>
</protein>
<dbReference type="InterPro" id="IPR015919">
    <property type="entry name" value="Cadherin-like_sf"/>
</dbReference>
<name>A0A2T4USJ9_9MICO</name>
<comment type="caution">
    <text evidence="5">The sequence shown here is derived from an EMBL/GenBank/DDBJ whole genome shotgun (WGS) entry which is preliminary data.</text>
</comment>
<sequence length="787" mass="78034">MHRRTPPPSSSAPRVGAVLTALTAAAALLITGITPVAAAPAAPATVEPGGIAAWGWGYYGQTRLPTDPGEIVSVAAGSFHSLALRDDGTLLAWGSDRSGQTAVPADLKPVVSMAAGWIHSLALQNDGTVVGWGSNERGETDPPADLDDAVAVSAGEQFSLALREGGTVTAWGKNTTGSNAVPAGLTGVTAISAGDVHSLALKDDGTVVAWGTAGSPQVDGLPSGLDDVVAVSAGWDHSLALTSDGMVVAWGSNEYGQISVPADLTDVVAVSGGARHSLAMKQDGTLVAWGSNEDGQLVQPSGLGIPTAIDAGGYHNIALGARPALSADAPPATATVGQDYSYAFGADPSTYAYTVVSGALPAGLALSQQGVLAGTPTESGPSTFTVAAVNRYGRTIGAAHTITVAQAPAEPTLSGAAPVGRIGSSYDFAYTVGGFPAPTVSLASGSLPQGLTLSSEGRLTGTPTAAGTSTFTVLAENASGSARMSTTLEVTPGFAGPTIEGAAPDGTVGTAFDYGYTATGYPTPAFVALTELPPGLALDTATGRLTGTPTAAGTFTFTVAATNDFGRNQTVDTVTIAAAATAPTLSGIAAAGVVGTAYDSTYTVTGSPAPTVTVVAGTLPPGLALAASGRLTGTPTTAGTFAFTVQARNSAGAARAVSTVTVSPQKTATKADLRVDLSAPTSAVKGGTFTYSLITRNAGPATATSVYSKVILPSGVQFVSATGTYTRVGSIVIFHRPSLAVGRTVTERITVRATSTGTGTALASTLSVKTPDPSIRSNADTAATTVR</sequence>
<gene>
    <name evidence="5" type="ORF">C1I63_06230</name>
</gene>
<evidence type="ECO:0000256" key="1">
    <source>
        <dbReference type="ARBA" id="ARBA00022737"/>
    </source>
</evidence>
<dbReference type="PANTHER" id="PTHR45622">
    <property type="entry name" value="UBIQUITIN-PROTEIN LIGASE E3A-RELATED"/>
    <property type="match status" value="1"/>
</dbReference>
<evidence type="ECO:0000256" key="3">
    <source>
        <dbReference type="SAM" id="SignalP"/>
    </source>
</evidence>
<dbReference type="InterPro" id="IPR001434">
    <property type="entry name" value="OmcB-like_DUF11"/>
</dbReference>
<dbReference type="Gene3D" id="2.60.40.10">
    <property type="entry name" value="Immunoglobulins"/>
    <property type="match status" value="5"/>
</dbReference>
<dbReference type="InterPro" id="IPR051709">
    <property type="entry name" value="Ub-ligase/GTPase-reg"/>
</dbReference>
<dbReference type="EMBL" id="PZPL01000001">
    <property type="protein sequence ID" value="PTL72486.1"/>
    <property type="molecule type" value="Genomic_DNA"/>
</dbReference>
<evidence type="ECO:0000259" key="4">
    <source>
        <dbReference type="Pfam" id="PF01345"/>
    </source>
</evidence>
<dbReference type="PANTHER" id="PTHR45622:SF70">
    <property type="entry name" value="SECRETION-REGULATING GUANINE NUCLEOTIDE EXCHANGE FACTOR"/>
    <property type="match status" value="1"/>
</dbReference>
<dbReference type="SUPFAM" id="SSF50985">
    <property type="entry name" value="RCC1/BLIP-II"/>
    <property type="match status" value="1"/>
</dbReference>
<proteinExistence type="predicted"/>
<feature type="region of interest" description="Disordered" evidence="2">
    <location>
        <begin position="762"/>
        <end position="787"/>
    </location>
</feature>
<evidence type="ECO:0000313" key="6">
    <source>
        <dbReference type="Proteomes" id="UP000241085"/>
    </source>
</evidence>
<dbReference type="InterPro" id="IPR000408">
    <property type="entry name" value="Reg_chr_condens"/>
</dbReference>
<dbReference type="Proteomes" id="UP000241085">
    <property type="component" value="Unassembled WGS sequence"/>
</dbReference>
<feature type="domain" description="DUF11" evidence="4">
    <location>
        <begin position="672"/>
        <end position="783"/>
    </location>
</feature>
<feature type="compositionally biased region" description="Polar residues" evidence="2">
    <location>
        <begin position="775"/>
        <end position="787"/>
    </location>
</feature>
<keyword evidence="1" id="KW-0677">Repeat</keyword>
<feature type="signal peptide" evidence="3">
    <location>
        <begin position="1"/>
        <end position="38"/>
    </location>
</feature>
<dbReference type="Pfam" id="PF05345">
    <property type="entry name" value="He_PIG"/>
    <property type="match status" value="4"/>
</dbReference>
<dbReference type="NCBIfam" id="TIGR01451">
    <property type="entry name" value="B_ant_repeat"/>
    <property type="match status" value="1"/>
</dbReference>
<dbReference type="InterPro" id="IPR009091">
    <property type="entry name" value="RCC1/BLIP-II"/>
</dbReference>
<evidence type="ECO:0000313" key="5">
    <source>
        <dbReference type="EMBL" id="PTL72486.1"/>
    </source>
</evidence>
<keyword evidence="3" id="KW-0732">Signal</keyword>
<dbReference type="InterPro" id="IPR013783">
    <property type="entry name" value="Ig-like_fold"/>
</dbReference>
<accession>A0A2T4USJ9</accession>
<dbReference type="GO" id="GO:0016020">
    <property type="term" value="C:membrane"/>
    <property type="evidence" value="ECO:0007669"/>
    <property type="project" value="InterPro"/>
</dbReference>
<reference evidence="5 6" key="1">
    <citation type="submission" date="2018-03" db="EMBL/GenBank/DDBJ databases">
        <title>Bacteriophage NCPPB3778 and a type I-E CRISPR drive the evolution of the US Biological Select Agent, Rathayibacter toxicus.</title>
        <authorList>
            <person name="Davis E.W.II."/>
            <person name="Tabima J.F."/>
            <person name="Weisberg A.J."/>
            <person name="Dantas Lopes L."/>
            <person name="Wiseman M.S."/>
            <person name="Wiseman M.S."/>
            <person name="Pupko T."/>
            <person name="Belcher M.S."/>
            <person name="Sechler A.J."/>
            <person name="Tancos M.A."/>
            <person name="Schroeder B.K."/>
            <person name="Murray T.D."/>
            <person name="Luster D.G."/>
            <person name="Schneider W.L."/>
            <person name="Rogers E."/>
            <person name="Andreote F.D."/>
            <person name="Grunwald N.J."/>
            <person name="Putnam M.L."/>
            <person name="Chang J.H."/>
        </authorList>
    </citation>
    <scope>NUCLEOTIDE SEQUENCE [LARGE SCALE GENOMIC DNA]</scope>
    <source>
        <strain evidence="5 6">DSM 15933</strain>
    </source>
</reference>
<dbReference type="AlphaFoldDB" id="A0A2T4USJ9"/>
<feature type="chain" id="PRO_5015662118" description="DUF11 domain-containing protein" evidence="3">
    <location>
        <begin position="39"/>
        <end position="787"/>
    </location>
</feature>
<dbReference type="GO" id="GO:0005737">
    <property type="term" value="C:cytoplasm"/>
    <property type="evidence" value="ECO:0007669"/>
    <property type="project" value="TreeGrafter"/>
</dbReference>
<dbReference type="GO" id="GO:0005975">
    <property type="term" value="P:carbohydrate metabolic process"/>
    <property type="evidence" value="ECO:0007669"/>
    <property type="project" value="UniProtKB-ARBA"/>
</dbReference>
<dbReference type="PROSITE" id="PS50012">
    <property type="entry name" value="RCC1_3"/>
    <property type="match status" value="7"/>
</dbReference>
<dbReference type="PROSITE" id="PS00626">
    <property type="entry name" value="RCC1_2"/>
    <property type="match status" value="4"/>
</dbReference>
<dbReference type="Pfam" id="PF13540">
    <property type="entry name" value="RCC1_2"/>
    <property type="match status" value="6"/>
</dbReference>
<dbReference type="Gene3D" id="2.130.10.30">
    <property type="entry name" value="Regulator of chromosome condensation 1/beta-lactamase-inhibitor protein II"/>
    <property type="match status" value="2"/>
</dbReference>
<dbReference type="InterPro" id="IPR047589">
    <property type="entry name" value="DUF11_rpt"/>
</dbReference>
<dbReference type="PRINTS" id="PR00633">
    <property type="entry name" value="RCCNDNSATION"/>
</dbReference>